<sequence>MKAIIEVAKRGSALQTVRRQLAASRQGQTPDFWLSFESARTLFTELTPARLDLLDTLSKLGSCSVYALAKAAARNYSNVHTDIVRLEEIGLVERGEDGTILVPFTAVEIRMPLAKAA</sequence>
<evidence type="ECO:0000313" key="2">
    <source>
        <dbReference type="EMBL" id="QTX09708.1"/>
    </source>
</evidence>
<gene>
    <name evidence="2" type="ORF">J1836_013925</name>
    <name evidence="1" type="ORF">J1836_18535</name>
</gene>
<dbReference type="EMBL" id="JAFMPM010000008">
    <property type="protein sequence ID" value="MBO0614897.1"/>
    <property type="molecule type" value="Genomic_DNA"/>
</dbReference>
<accession>A0A8B0SHZ9</accession>
<protein>
    <submittedName>
        <fullName evidence="2">MarR family transcriptional regulator</fullName>
    </submittedName>
</protein>
<dbReference type="InterPro" id="IPR036388">
    <property type="entry name" value="WH-like_DNA-bd_sf"/>
</dbReference>
<dbReference type="SUPFAM" id="SSF46785">
    <property type="entry name" value="Winged helix' DNA-binding domain"/>
    <property type="match status" value="1"/>
</dbReference>
<proteinExistence type="predicted"/>
<evidence type="ECO:0000313" key="3">
    <source>
        <dbReference type="Proteomes" id="UP000664466"/>
    </source>
</evidence>
<reference evidence="2" key="2">
    <citation type="submission" date="2021-04" db="EMBL/GenBank/DDBJ databases">
        <title>Complete Genome and methylome analysis of Thiothrix fructosivorans ATCC 49748.</title>
        <authorList>
            <person name="Fomenkov A."/>
            <person name="Sun L."/>
            <person name="Vincze T."/>
            <person name="Grabovich M.Y."/>
            <person name="Roberts R.J."/>
        </authorList>
    </citation>
    <scope>NUCLEOTIDE SEQUENCE</scope>
    <source>
        <strain evidence="2">ATCC 49748</strain>
    </source>
</reference>
<dbReference type="Gene3D" id="1.10.10.10">
    <property type="entry name" value="Winged helix-like DNA-binding domain superfamily/Winged helix DNA-binding domain"/>
    <property type="match status" value="1"/>
</dbReference>
<dbReference type="EMBL" id="CP072748">
    <property type="protein sequence ID" value="QTX09708.1"/>
    <property type="molecule type" value="Genomic_DNA"/>
</dbReference>
<evidence type="ECO:0000313" key="1">
    <source>
        <dbReference type="EMBL" id="MBO0614897.1"/>
    </source>
</evidence>
<dbReference type="Pfam" id="PF25212">
    <property type="entry name" value="HVO_A0114"/>
    <property type="match status" value="1"/>
</dbReference>
<organism evidence="2">
    <name type="scientific">Thiothrix fructosivorans</name>
    <dbReference type="NCBI Taxonomy" id="111770"/>
    <lineage>
        <taxon>Bacteria</taxon>
        <taxon>Pseudomonadati</taxon>
        <taxon>Pseudomonadota</taxon>
        <taxon>Gammaproteobacteria</taxon>
        <taxon>Thiotrichales</taxon>
        <taxon>Thiotrichaceae</taxon>
        <taxon>Thiothrix</taxon>
    </lineage>
</organism>
<dbReference type="AlphaFoldDB" id="A0A8B0SHZ9"/>
<keyword evidence="3" id="KW-1185">Reference proteome</keyword>
<reference evidence="1 3" key="1">
    <citation type="submission" date="2021-03" db="EMBL/GenBank/DDBJ databases">
        <title>Draft genome and methylome analysis of Thiotrix fructosivoruns ATCC 49748.</title>
        <authorList>
            <person name="Fomenkov A."/>
            <person name="Grabovich M.Y."/>
            <person name="Roberts R.J."/>
        </authorList>
    </citation>
    <scope>NUCLEOTIDE SEQUENCE [LARGE SCALE GENOMIC DNA]</scope>
    <source>
        <strain evidence="1 3">ATCC 49748</strain>
    </source>
</reference>
<dbReference type="InterPro" id="IPR036390">
    <property type="entry name" value="WH_DNA-bd_sf"/>
</dbReference>
<dbReference type="RefSeq" id="WP_207252591.1">
    <property type="nucleotide sequence ID" value="NZ_JAFMPM010000008.1"/>
</dbReference>
<name>A0A8B0SHZ9_9GAMM</name>
<dbReference type="Proteomes" id="UP000664466">
    <property type="component" value="Unassembled WGS sequence"/>
</dbReference>